<feature type="binding site" evidence="4">
    <location>
        <begin position="346"/>
        <end position="350"/>
    </location>
    <ligand>
        <name>3'-phosphoadenylyl sulfate</name>
        <dbReference type="ChEBI" id="CHEBI:58339"/>
    </ligand>
</feature>
<feature type="active site" description="For sulfotransferase activity" evidence="3">
    <location>
        <position position="138"/>
    </location>
</feature>
<dbReference type="AlphaFoldDB" id="A0A0B6ZRV2"/>
<dbReference type="InterPro" id="IPR000863">
    <property type="entry name" value="Sulfotransferase_dom"/>
</dbReference>
<gene>
    <name evidence="8" type="primary">ORF77803</name>
</gene>
<feature type="disulfide bond" evidence="5">
    <location>
        <begin position="331"/>
        <end position="341"/>
    </location>
</feature>
<dbReference type="GO" id="GO:0008467">
    <property type="term" value="F:[heparan sulfate]-glucosamine 3-sulfotransferase activity"/>
    <property type="evidence" value="ECO:0007669"/>
    <property type="project" value="TreeGrafter"/>
</dbReference>
<evidence type="ECO:0000256" key="4">
    <source>
        <dbReference type="PIRSR" id="PIRSR637359-2"/>
    </source>
</evidence>
<evidence type="ECO:0000256" key="2">
    <source>
        <dbReference type="ARBA" id="ARBA00023180"/>
    </source>
</evidence>
<dbReference type="SUPFAM" id="SSF52540">
    <property type="entry name" value="P-loop containing nucleoside triphosphate hydrolases"/>
    <property type="match status" value="1"/>
</dbReference>
<dbReference type="Gene3D" id="3.40.50.300">
    <property type="entry name" value="P-loop containing nucleotide triphosphate hydrolases"/>
    <property type="match status" value="1"/>
</dbReference>
<feature type="transmembrane region" description="Helical" evidence="6">
    <location>
        <begin position="12"/>
        <end position="36"/>
    </location>
</feature>
<proteinExistence type="predicted"/>
<feature type="domain" description="Sulfotransferase" evidence="7">
    <location>
        <begin position="128"/>
        <end position="369"/>
    </location>
</feature>
<name>A0A0B6ZRV2_9EUPU</name>
<dbReference type="InterPro" id="IPR027417">
    <property type="entry name" value="P-loop_NTPase"/>
</dbReference>
<evidence type="ECO:0000256" key="5">
    <source>
        <dbReference type="PIRSR" id="PIRSR637359-3"/>
    </source>
</evidence>
<reference evidence="8" key="1">
    <citation type="submission" date="2014-12" db="EMBL/GenBank/DDBJ databases">
        <title>Insight into the proteome of Arion vulgaris.</title>
        <authorList>
            <person name="Aradska J."/>
            <person name="Bulat T."/>
            <person name="Smidak R."/>
            <person name="Sarate P."/>
            <person name="Gangsoo J."/>
            <person name="Sialana F."/>
            <person name="Bilban M."/>
            <person name="Lubec G."/>
        </authorList>
    </citation>
    <scope>NUCLEOTIDE SEQUENCE</scope>
    <source>
        <tissue evidence="8">Skin</tissue>
    </source>
</reference>
<keyword evidence="6" id="KW-1133">Transmembrane helix</keyword>
<sequence length="383" mass="44708">MHAHTQTMRSVRIYWVKFAAFSVFLVVISVLSTVLLTARCRLSPYDVAVNGLHERNDYIGSRFDQDEPVFPEGFRPESPPVRQTTNEKNQVIMIRKPKGNDLDPQPGDWPVKEAANALGFKEVPASRPPQCLLLGFGKCGTSAVLEFMDLHPKVRSLDWEPDYFCDRMYPKYDLKWYVRKMPSTFSDQITIEKSPCYIVEHDSHLRMHAMNSSLKLMVIIRDPITRLLSEYGHYYATENYWGRTAVSFETRVFNAKTQQFREEQILKVGDYNPHFEHLLTVFPRNQLLILDGDKLVVDPLSQVRLIEDFLGLAHEVTDKSIYFDDQKGFYCMHTKSNETKCLGKSKGRKHIEIEPEFKAKIIEFFKPYNERFFNLVGQRFDWL</sequence>
<feature type="binding site" evidence="4">
    <location>
        <position position="221"/>
    </location>
    <ligand>
        <name>3'-phosphoadenylyl sulfate</name>
        <dbReference type="ChEBI" id="CHEBI:58339"/>
    </ligand>
</feature>
<dbReference type="EMBL" id="HACG01024443">
    <property type="protein sequence ID" value="CEK71308.1"/>
    <property type="molecule type" value="Transcribed_RNA"/>
</dbReference>
<dbReference type="PANTHER" id="PTHR10605:SF65">
    <property type="entry name" value="GH20068P"/>
    <property type="match status" value="1"/>
</dbReference>
<keyword evidence="5" id="KW-1015">Disulfide bond</keyword>
<keyword evidence="6" id="KW-0472">Membrane</keyword>
<dbReference type="Pfam" id="PF00685">
    <property type="entry name" value="Sulfotransfer_1"/>
    <property type="match status" value="1"/>
</dbReference>
<evidence type="ECO:0000256" key="6">
    <source>
        <dbReference type="SAM" id="Phobius"/>
    </source>
</evidence>
<accession>A0A0B6ZRV2</accession>
<keyword evidence="2" id="KW-0325">Glycoprotein</keyword>
<evidence type="ECO:0000259" key="7">
    <source>
        <dbReference type="Pfam" id="PF00685"/>
    </source>
</evidence>
<protein>
    <recommendedName>
        <fullName evidence="7">Sulfotransferase domain-containing protein</fullName>
    </recommendedName>
</protein>
<feature type="binding site" evidence="4">
    <location>
        <position position="229"/>
    </location>
    <ligand>
        <name>3'-phosphoadenylyl sulfate</name>
        <dbReference type="ChEBI" id="CHEBI:58339"/>
    </ligand>
</feature>
<keyword evidence="6" id="KW-0812">Transmembrane</keyword>
<evidence type="ECO:0000256" key="1">
    <source>
        <dbReference type="ARBA" id="ARBA00022679"/>
    </source>
</evidence>
<evidence type="ECO:0000313" key="8">
    <source>
        <dbReference type="EMBL" id="CEK71308.1"/>
    </source>
</evidence>
<feature type="binding site" evidence="4">
    <location>
        <position position="330"/>
    </location>
    <ligand>
        <name>3'-phosphoadenylyl sulfate</name>
        <dbReference type="ChEBI" id="CHEBI:58339"/>
    </ligand>
</feature>
<organism evidence="8">
    <name type="scientific">Arion vulgaris</name>
    <dbReference type="NCBI Taxonomy" id="1028688"/>
    <lineage>
        <taxon>Eukaryota</taxon>
        <taxon>Metazoa</taxon>
        <taxon>Spiralia</taxon>
        <taxon>Lophotrochozoa</taxon>
        <taxon>Mollusca</taxon>
        <taxon>Gastropoda</taxon>
        <taxon>Heterobranchia</taxon>
        <taxon>Euthyneura</taxon>
        <taxon>Panpulmonata</taxon>
        <taxon>Eupulmonata</taxon>
        <taxon>Stylommatophora</taxon>
        <taxon>Helicina</taxon>
        <taxon>Arionoidea</taxon>
        <taxon>Arionidae</taxon>
        <taxon>Arion</taxon>
    </lineage>
</organism>
<dbReference type="InterPro" id="IPR037359">
    <property type="entry name" value="NST/OST"/>
</dbReference>
<dbReference type="PANTHER" id="PTHR10605">
    <property type="entry name" value="HEPARAN SULFATE SULFOTRANSFERASE"/>
    <property type="match status" value="1"/>
</dbReference>
<evidence type="ECO:0000256" key="3">
    <source>
        <dbReference type="PIRSR" id="PIRSR637359-1"/>
    </source>
</evidence>
<keyword evidence="1" id="KW-0808">Transferase</keyword>